<dbReference type="EC" id="2.7.7.108" evidence="8"/>
<feature type="region of interest" description="Disordered" evidence="9">
    <location>
        <begin position="457"/>
        <end position="479"/>
    </location>
</feature>
<feature type="binding site" evidence="8">
    <location>
        <position position="111"/>
    </location>
    <ligand>
        <name>ATP</name>
        <dbReference type="ChEBI" id="CHEBI:30616"/>
    </ligand>
</feature>
<feature type="binding site" evidence="8">
    <location>
        <position position="88"/>
    </location>
    <ligand>
        <name>ATP</name>
        <dbReference type="ChEBI" id="CHEBI:30616"/>
    </ligand>
</feature>
<keyword evidence="8" id="KW-0464">Manganese</keyword>
<dbReference type="Proteomes" id="UP000585681">
    <property type="component" value="Unassembled WGS sequence"/>
</dbReference>
<proteinExistence type="inferred from homology"/>
<feature type="active site" description="Proton acceptor" evidence="8">
    <location>
        <position position="246"/>
    </location>
</feature>
<dbReference type="InterPro" id="IPR003846">
    <property type="entry name" value="SelO"/>
</dbReference>
<evidence type="ECO:0000256" key="8">
    <source>
        <dbReference type="HAMAP-Rule" id="MF_00692"/>
    </source>
</evidence>
<comment type="catalytic activity">
    <reaction evidence="8">
        <text>L-tyrosyl-[protein] + UTP = O-(5'-uridylyl)-L-tyrosyl-[protein] + diphosphate</text>
        <dbReference type="Rhea" id="RHEA:83887"/>
        <dbReference type="Rhea" id="RHEA-COMP:10136"/>
        <dbReference type="Rhea" id="RHEA-COMP:20238"/>
        <dbReference type="ChEBI" id="CHEBI:33019"/>
        <dbReference type="ChEBI" id="CHEBI:46398"/>
        <dbReference type="ChEBI" id="CHEBI:46858"/>
        <dbReference type="ChEBI" id="CHEBI:90602"/>
    </reaction>
</comment>
<evidence type="ECO:0000256" key="4">
    <source>
        <dbReference type="ARBA" id="ARBA00022723"/>
    </source>
</evidence>
<comment type="caution">
    <text evidence="10">The sequence shown here is derived from an EMBL/GenBank/DDBJ whole genome shotgun (WGS) entry which is preliminary data.</text>
</comment>
<sequence length="479" mass="51849">MTLTLPFDNSYARLPERMFTPMAPTPVRAPTLIALNDALAAELGLDADALRGPEGVAMLAGNRVPEGAAPLAQAYAGHQFGGWSPQLGDGRAILLGEIVDTAGHRRDIQLKGAGRTPYSRMGDGRAWLGPVLREYIVSEAMHALGIPTTRALAAVATGEDVFRESRLPGAVLTRVAASHIRVGTFQYFAARRDTEALQALTDHAIARHYPQAEGAMGLLQAAVAAQARLVAQWMGVGFIHGVMNTDNMAISGETIDYGPCAFMDRYHPQTVYSSIDQYGRYAFNKQADIAVWNLAQLGSALLPMMGADENAAIEEATAVLHAFPDLFKEEWLAVFRAKIGLSTAEPEDPELIHQLLDRMSATGADFTNTFRALAEGTARGQFSDPAAFDGWAEAWQARLARDGQDVAARKARMRAANPAIIPRNHRVEEVIQAGVAGDFAPFNKLMNAVQQPYEEKSEFSDYAAPPKPSEEVRQTFCGT</sequence>
<comment type="catalytic activity">
    <reaction evidence="8">
        <text>L-tyrosyl-[protein] + ATP = O-(5'-adenylyl)-L-tyrosyl-[protein] + diphosphate</text>
        <dbReference type="Rhea" id="RHEA:54288"/>
        <dbReference type="Rhea" id="RHEA-COMP:10136"/>
        <dbReference type="Rhea" id="RHEA-COMP:13846"/>
        <dbReference type="ChEBI" id="CHEBI:30616"/>
        <dbReference type="ChEBI" id="CHEBI:33019"/>
        <dbReference type="ChEBI" id="CHEBI:46858"/>
        <dbReference type="ChEBI" id="CHEBI:83624"/>
        <dbReference type="EC" id="2.7.7.108"/>
    </reaction>
</comment>
<keyword evidence="7 8" id="KW-0460">Magnesium</keyword>
<dbReference type="Pfam" id="PF02696">
    <property type="entry name" value="SelO"/>
    <property type="match status" value="1"/>
</dbReference>
<evidence type="ECO:0000313" key="10">
    <source>
        <dbReference type="EMBL" id="MBB4022076.1"/>
    </source>
</evidence>
<comment type="function">
    <text evidence="8">Nucleotidyltransferase involved in the post-translational modification of proteins. It can catalyze the addition of adenosine monophosphate (AMP) or uridine monophosphate (UMP) to a protein, resulting in modifications known as AMPylation and UMPylation.</text>
</comment>
<dbReference type="EC" id="2.7.7.-" evidence="8"/>
<evidence type="ECO:0000313" key="11">
    <source>
        <dbReference type="Proteomes" id="UP000585681"/>
    </source>
</evidence>
<feature type="binding site" evidence="8">
    <location>
        <position position="124"/>
    </location>
    <ligand>
        <name>ATP</name>
        <dbReference type="ChEBI" id="CHEBI:30616"/>
    </ligand>
</feature>
<dbReference type="NCBIfam" id="NF000658">
    <property type="entry name" value="PRK00029.1"/>
    <property type="match status" value="1"/>
</dbReference>
<feature type="binding site" evidence="8">
    <location>
        <position position="90"/>
    </location>
    <ligand>
        <name>ATP</name>
        <dbReference type="ChEBI" id="CHEBI:30616"/>
    </ligand>
</feature>
<gene>
    <name evidence="8" type="primary">ydiU</name>
    <name evidence="8" type="synonym">selO</name>
    <name evidence="10" type="ORF">GGR17_001885</name>
</gene>
<evidence type="ECO:0000256" key="9">
    <source>
        <dbReference type="SAM" id="MobiDB-lite"/>
    </source>
</evidence>
<keyword evidence="2 8" id="KW-0808">Transferase</keyword>
<feature type="binding site" evidence="8">
    <location>
        <position position="91"/>
    </location>
    <ligand>
        <name>ATP</name>
        <dbReference type="ChEBI" id="CHEBI:30616"/>
    </ligand>
</feature>
<dbReference type="PANTHER" id="PTHR32057">
    <property type="entry name" value="PROTEIN ADENYLYLTRANSFERASE SELO, MITOCHONDRIAL"/>
    <property type="match status" value="1"/>
</dbReference>
<protein>
    <recommendedName>
        <fullName evidence="8">Protein nucleotidyltransferase YdiU</fullName>
        <ecNumber evidence="8">2.7.7.-</ecNumber>
    </recommendedName>
    <alternativeName>
        <fullName evidence="8">Protein adenylyltransferase YdiU</fullName>
        <ecNumber evidence="8">2.7.7.108</ecNumber>
    </alternativeName>
    <alternativeName>
        <fullName evidence="8">Protein uridylyltransferase YdiU</fullName>
        <ecNumber evidence="8">2.7.7.-</ecNumber>
    </alternativeName>
</protein>
<evidence type="ECO:0000256" key="2">
    <source>
        <dbReference type="ARBA" id="ARBA00022679"/>
    </source>
</evidence>
<comment type="catalytic activity">
    <reaction evidence="8">
        <text>L-seryl-[protein] + UTP = O-(5'-uridylyl)-L-seryl-[protein] + diphosphate</text>
        <dbReference type="Rhea" id="RHEA:64604"/>
        <dbReference type="Rhea" id="RHEA-COMP:9863"/>
        <dbReference type="Rhea" id="RHEA-COMP:16635"/>
        <dbReference type="ChEBI" id="CHEBI:29999"/>
        <dbReference type="ChEBI" id="CHEBI:33019"/>
        <dbReference type="ChEBI" id="CHEBI:46398"/>
        <dbReference type="ChEBI" id="CHEBI:156051"/>
    </reaction>
</comment>
<dbReference type="AlphaFoldDB" id="A0A840CGZ7"/>
<comment type="catalytic activity">
    <reaction evidence="8">
        <text>L-threonyl-[protein] + ATP = 3-O-(5'-adenylyl)-L-threonyl-[protein] + diphosphate</text>
        <dbReference type="Rhea" id="RHEA:54292"/>
        <dbReference type="Rhea" id="RHEA-COMP:11060"/>
        <dbReference type="Rhea" id="RHEA-COMP:13847"/>
        <dbReference type="ChEBI" id="CHEBI:30013"/>
        <dbReference type="ChEBI" id="CHEBI:30616"/>
        <dbReference type="ChEBI" id="CHEBI:33019"/>
        <dbReference type="ChEBI" id="CHEBI:138113"/>
        <dbReference type="EC" id="2.7.7.108"/>
    </reaction>
</comment>
<accession>A0A840CGZ7</accession>
<dbReference type="GO" id="GO:0005524">
    <property type="term" value="F:ATP binding"/>
    <property type="evidence" value="ECO:0007669"/>
    <property type="project" value="UniProtKB-UniRule"/>
</dbReference>
<feature type="binding site" evidence="8">
    <location>
        <position position="247"/>
    </location>
    <ligand>
        <name>Mg(2+)</name>
        <dbReference type="ChEBI" id="CHEBI:18420"/>
    </ligand>
</feature>
<reference evidence="10" key="1">
    <citation type="submission" date="2020-08" db="EMBL/GenBank/DDBJ databases">
        <title>Genomic Encyclopedia of Type Strains, Phase IV (KMG-IV): sequencing the most valuable type-strain genomes for metagenomic binning, comparative biology and taxonomic classification.</title>
        <authorList>
            <person name="Goeker M."/>
        </authorList>
    </citation>
    <scope>NUCLEOTIDE SEQUENCE [LARGE SCALE GENOMIC DNA]</scope>
    <source>
        <strain evidence="10">DSM 105040</strain>
    </source>
</reference>
<organism evidence="10 11">
    <name type="scientific">Actibacterium naphthalenivorans</name>
    <dbReference type="NCBI Taxonomy" id="1614693"/>
    <lineage>
        <taxon>Bacteria</taxon>
        <taxon>Pseudomonadati</taxon>
        <taxon>Pseudomonadota</taxon>
        <taxon>Alphaproteobacteria</taxon>
        <taxon>Rhodobacterales</taxon>
        <taxon>Roseobacteraceae</taxon>
        <taxon>Actibacterium</taxon>
    </lineage>
</organism>
<name>A0A840CGZ7_9RHOB</name>
<feature type="binding site" evidence="8">
    <location>
        <position position="123"/>
    </location>
    <ligand>
        <name>ATP</name>
        <dbReference type="ChEBI" id="CHEBI:30616"/>
    </ligand>
</feature>
<evidence type="ECO:0000256" key="1">
    <source>
        <dbReference type="ARBA" id="ARBA00009747"/>
    </source>
</evidence>
<dbReference type="GO" id="GO:0030145">
    <property type="term" value="F:manganese ion binding"/>
    <property type="evidence" value="ECO:0007669"/>
    <property type="project" value="UniProtKB-UniRule"/>
</dbReference>
<evidence type="ECO:0000256" key="5">
    <source>
        <dbReference type="ARBA" id="ARBA00022741"/>
    </source>
</evidence>
<keyword evidence="11" id="KW-1185">Reference proteome</keyword>
<dbReference type="EMBL" id="JACIEQ010000002">
    <property type="protein sequence ID" value="MBB4022076.1"/>
    <property type="molecule type" value="Genomic_DNA"/>
</dbReference>
<dbReference type="GO" id="GO:0070733">
    <property type="term" value="F:AMPylase activity"/>
    <property type="evidence" value="ECO:0007669"/>
    <property type="project" value="UniProtKB-EC"/>
</dbReference>
<feature type="binding site" evidence="8">
    <location>
        <position position="181"/>
    </location>
    <ligand>
        <name>ATP</name>
        <dbReference type="ChEBI" id="CHEBI:30616"/>
    </ligand>
</feature>
<comment type="cofactor">
    <cofactor evidence="8">
        <name>Mg(2+)</name>
        <dbReference type="ChEBI" id="CHEBI:18420"/>
    </cofactor>
    <cofactor evidence="8">
        <name>Mn(2+)</name>
        <dbReference type="ChEBI" id="CHEBI:29035"/>
    </cofactor>
</comment>
<keyword evidence="4 8" id="KW-0479">Metal-binding</keyword>
<keyword evidence="6 8" id="KW-0067">ATP-binding</keyword>
<evidence type="ECO:0000256" key="6">
    <source>
        <dbReference type="ARBA" id="ARBA00022840"/>
    </source>
</evidence>
<evidence type="ECO:0000256" key="3">
    <source>
        <dbReference type="ARBA" id="ARBA00022695"/>
    </source>
</evidence>
<keyword evidence="3 8" id="KW-0548">Nucleotidyltransferase</keyword>
<feature type="binding site" evidence="8">
    <location>
        <position position="256"/>
    </location>
    <ligand>
        <name>Mg(2+)</name>
        <dbReference type="ChEBI" id="CHEBI:18420"/>
    </ligand>
</feature>
<dbReference type="RefSeq" id="WP_054538766.1">
    <property type="nucleotide sequence ID" value="NZ_JACIEQ010000002.1"/>
</dbReference>
<comment type="catalytic activity">
    <reaction evidence="8">
        <text>L-seryl-[protein] + ATP = 3-O-(5'-adenylyl)-L-seryl-[protein] + diphosphate</text>
        <dbReference type="Rhea" id="RHEA:58120"/>
        <dbReference type="Rhea" id="RHEA-COMP:9863"/>
        <dbReference type="Rhea" id="RHEA-COMP:15073"/>
        <dbReference type="ChEBI" id="CHEBI:29999"/>
        <dbReference type="ChEBI" id="CHEBI:30616"/>
        <dbReference type="ChEBI" id="CHEBI:33019"/>
        <dbReference type="ChEBI" id="CHEBI:142516"/>
        <dbReference type="EC" id="2.7.7.108"/>
    </reaction>
</comment>
<feature type="binding site" evidence="8">
    <location>
        <position position="256"/>
    </location>
    <ligand>
        <name>ATP</name>
        <dbReference type="ChEBI" id="CHEBI:30616"/>
    </ligand>
</feature>
<feature type="binding site" evidence="8">
    <location>
        <position position="174"/>
    </location>
    <ligand>
        <name>ATP</name>
        <dbReference type="ChEBI" id="CHEBI:30616"/>
    </ligand>
</feature>
<keyword evidence="5 8" id="KW-0547">Nucleotide-binding</keyword>
<dbReference type="PANTHER" id="PTHR32057:SF14">
    <property type="entry name" value="PROTEIN ADENYLYLTRANSFERASE SELO, MITOCHONDRIAL"/>
    <property type="match status" value="1"/>
</dbReference>
<dbReference type="GO" id="GO:0000287">
    <property type="term" value="F:magnesium ion binding"/>
    <property type="evidence" value="ECO:0007669"/>
    <property type="project" value="UniProtKB-UniRule"/>
</dbReference>
<comment type="similarity">
    <text evidence="1 8">Belongs to the SELO family.</text>
</comment>
<comment type="catalytic activity">
    <reaction evidence="8">
        <text>L-histidyl-[protein] + UTP = N(tele)-(5'-uridylyl)-L-histidyl-[protein] + diphosphate</text>
        <dbReference type="Rhea" id="RHEA:83891"/>
        <dbReference type="Rhea" id="RHEA-COMP:9745"/>
        <dbReference type="Rhea" id="RHEA-COMP:20239"/>
        <dbReference type="ChEBI" id="CHEBI:29979"/>
        <dbReference type="ChEBI" id="CHEBI:33019"/>
        <dbReference type="ChEBI" id="CHEBI:46398"/>
        <dbReference type="ChEBI" id="CHEBI:233474"/>
    </reaction>
</comment>
<dbReference type="HAMAP" id="MF_00692">
    <property type="entry name" value="SelO"/>
    <property type="match status" value="1"/>
</dbReference>
<evidence type="ECO:0000256" key="7">
    <source>
        <dbReference type="ARBA" id="ARBA00022842"/>
    </source>
</evidence>